<keyword evidence="1" id="KW-0472">Membrane</keyword>
<evidence type="ECO:0000259" key="2">
    <source>
        <dbReference type="Pfam" id="PF14501"/>
    </source>
</evidence>
<gene>
    <name evidence="3" type="ORF">bhn_I1749</name>
</gene>
<dbReference type="SUPFAM" id="SSF55874">
    <property type="entry name" value="ATPase domain of HSP90 chaperone/DNA topoisomerase II/histidine kinase"/>
    <property type="match status" value="1"/>
</dbReference>
<sequence length="442" mass="50258">MGLKDFLLPFINFMLFLPTTLLCLAPAHNHLRERWSHAVIRLSILITCTAVALSFFALYISRDWSFLYLPAFIIIFCGYHFAMNVHISQSFSIFLLVCAFTTSISNFSIVFDAFLHPDGNLADFSFTASIFEITLVLLFCSLAAYPAAKFGGYLIDHLQQHDVWWSAGIVSTLFFIFNQVMVVRKYSTLHTNMVGAAYIAVMSIMFILLIFLCIVFYFMVSAIIKKAELDDRNHILEMQEKQYESLQQYLNEDAKVRHDFRQTIYTLKELSSAKDYNTLDDYLSRYINIVPQKNTQSFCQDNALNALLNHYYQRALKDNIKTDIEVSLPGKLHMDSISLCSIVGNILENAIIACSELPESKRFIHLVISKEQGQEIYIAVSNSFNGKTRQKNGRYLSTHKGGNGIGLISVTATSEQHGGSASFTHDDKVFYSNIMLVDKNEP</sequence>
<feature type="transmembrane region" description="Helical" evidence="1">
    <location>
        <begin position="94"/>
        <end position="115"/>
    </location>
</feature>
<reference evidence="4" key="1">
    <citation type="submission" date="2016-10" db="EMBL/GenBank/DDBJ databases">
        <title>The complete genome sequence of the rumen bacterium Butyrivibrio hungatei MB2003.</title>
        <authorList>
            <person name="Palevich N."/>
            <person name="Kelly W.J."/>
            <person name="Leahy S.C."/>
            <person name="Altermann E."/>
            <person name="Rakonjac J."/>
            <person name="Attwood G.T."/>
        </authorList>
    </citation>
    <scope>NUCLEOTIDE SEQUENCE [LARGE SCALE GENOMIC DNA]</scope>
    <source>
        <strain evidence="4">MB2003</strain>
    </source>
</reference>
<dbReference type="CDD" id="cd16935">
    <property type="entry name" value="HATPase_AgrC-ComD-like"/>
    <property type="match status" value="1"/>
</dbReference>
<keyword evidence="1" id="KW-1133">Transmembrane helix</keyword>
<proteinExistence type="predicted"/>
<dbReference type="InterPro" id="IPR032834">
    <property type="entry name" value="NatK-like_C"/>
</dbReference>
<evidence type="ECO:0000313" key="4">
    <source>
        <dbReference type="Proteomes" id="UP000179284"/>
    </source>
</evidence>
<dbReference type="Gene3D" id="3.30.565.10">
    <property type="entry name" value="Histidine kinase-like ATPase, C-terminal domain"/>
    <property type="match status" value="1"/>
</dbReference>
<keyword evidence="3" id="KW-0418">Kinase</keyword>
<keyword evidence="4" id="KW-1185">Reference proteome</keyword>
<dbReference type="EMBL" id="CP017831">
    <property type="protein sequence ID" value="AOZ96782.1"/>
    <property type="molecule type" value="Genomic_DNA"/>
</dbReference>
<dbReference type="PANTHER" id="PTHR40448">
    <property type="entry name" value="TWO-COMPONENT SENSOR HISTIDINE KINASE"/>
    <property type="match status" value="1"/>
</dbReference>
<evidence type="ECO:0000313" key="3">
    <source>
        <dbReference type="EMBL" id="AOZ96782.1"/>
    </source>
</evidence>
<dbReference type="GO" id="GO:0016301">
    <property type="term" value="F:kinase activity"/>
    <property type="evidence" value="ECO:0007669"/>
    <property type="project" value="UniProtKB-KW"/>
</dbReference>
<feature type="transmembrane region" description="Helical" evidence="1">
    <location>
        <begin position="6"/>
        <end position="27"/>
    </location>
</feature>
<dbReference type="Pfam" id="PF14501">
    <property type="entry name" value="HATPase_c_5"/>
    <property type="match status" value="1"/>
</dbReference>
<protein>
    <submittedName>
        <fullName evidence="3">Two component system histidine kinase</fullName>
    </submittedName>
</protein>
<feature type="transmembrane region" description="Helical" evidence="1">
    <location>
        <begin position="195"/>
        <end position="220"/>
    </location>
</feature>
<dbReference type="AlphaFoldDB" id="A0A1D9P2R2"/>
<organism evidence="3 4">
    <name type="scientific">Butyrivibrio hungatei</name>
    <dbReference type="NCBI Taxonomy" id="185008"/>
    <lineage>
        <taxon>Bacteria</taxon>
        <taxon>Bacillati</taxon>
        <taxon>Bacillota</taxon>
        <taxon>Clostridia</taxon>
        <taxon>Lachnospirales</taxon>
        <taxon>Lachnospiraceae</taxon>
        <taxon>Butyrivibrio</taxon>
    </lineage>
</organism>
<dbReference type="Proteomes" id="UP000179284">
    <property type="component" value="Chromosome I"/>
</dbReference>
<dbReference type="InterPro" id="IPR036890">
    <property type="entry name" value="HATPase_C_sf"/>
</dbReference>
<dbReference type="GO" id="GO:0042802">
    <property type="term" value="F:identical protein binding"/>
    <property type="evidence" value="ECO:0007669"/>
    <property type="project" value="TreeGrafter"/>
</dbReference>
<feature type="domain" description="Sensor histidine kinase NatK-like C-terminal" evidence="2">
    <location>
        <begin position="335"/>
        <end position="436"/>
    </location>
</feature>
<dbReference type="OrthoDB" id="3173688at2"/>
<feature type="transmembrane region" description="Helical" evidence="1">
    <location>
        <begin position="39"/>
        <end position="60"/>
    </location>
</feature>
<dbReference type="RefSeq" id="WP_071176444.1">
    <property type="nucleotide sequence ID" value="NZ_CP017831.1"/>
</dbReference>
<name>A0A1D9P2R2_9FIRM</name>
<dbReference type="PANTHER" id="PTHR40448:SF1">
    <property type="entry name" value="TWO-COMPONENT SENSOR HISTIDINE KINASE"/>
    <property type="match status" value="1"/>
</dbReference>
<dbReference type="KEGG" id="bhu:bhn_I1749"/>
<keyword evidence="3" id="KW-0808">Transferase</keyword>
<accession>A0A1D9P2R2</accession>
<evidence type="ECO:0000256" key="1">
    <source>
        <dbReference type="SAM" id="Phobius"/>
    </source>
</evidence>
<feature type="transmembrane region" description="Helical" evidence="1">
    <location>
        <begin position="163"/>
        <end position="183"/>
    </location>
</feature>
<feature type="transmembrane region" description="Helical" evidence="1">
    <location>
        <begin position="121"/>
        <end position="142"/>
    </location>
</feature>
<keyword evidence="1" id="KW-0812">Transmembrane</keyword>
<feature type="transmembrane region" description="Helical" evidence="1">
    <location>
        <begin position="66"/>
        <end position="82"/>
    </location>
</feature>